<sequence>MRLLSSPSSSNGSSESGASEVDSNVQIRSGRIRKLSRKQRQQYEILNVLRKMVPNANSATTLLEFMQYTIDYIAHLQQLLSDSDENMTVRSASGSYKQQNSKTIANLSMLFTKMGTANRTSTPVNAIE</sequence>
<feature type="region of interest" description="Disordered" evidence="1">
    <location>
        <begin position="1"/>
        <end position="39"/>
    </location>
</feature>
<feature type="compositionally biased region" description="Low complexity" evidence="1">
    <location>
        <begin position="1"/>
        <end position="20"/>
    </location>
</feature>
<evidence type="ECO:0000313" key="2">
    <source>
        <dbReference type="EMBL" id="VDM99857.1"/>
    </source>
</evidence>
<reference evidence="2 3" key="2">
    <citation type="submission" date="2018-11" db="EMBL/GenBank/DDBJ databases">
        <authorList>
            <consortium name="Pathogen Informatics"/>
        </authorList>
    </citation>
    <scope>NUCLEOTIDE SEQUENCE [LARGE SCALE GENOMIC DNA]</scope>
</reference>
<dbReference type="GO" id="GO:0046983">
    <property type="term" value="F:protein dimerization activity"/>
    <property type="evidence" value="ECO:0007669"/>
    <property type="project" value="InterPro"/>
</dbReference>
<dbReference type="OrthoDB" id="10047910at2759"/>
<evidence type="ECO:0000256" key="1">
    <source>
        <dbReference type="SAM" id="MobiDB-lite"/>
    </source>
</evidence>
<dbReference type="WBParaSite" id="TCLT_0000341301-mRNA-1">
    <property type="protein sequence ID" value="TCLT_0000341301-mRNA-1"/>
    <property type="gene ID" value="TCLT_0000341301"/>
</dbReference>
<evidence type="ECO:0000313" key="4">
    <source>
        <dbReference type="WBParaSite" id="TCLT_0000341301-mRNA-1"/>
    </source>
</evidence>
<reference evidence="4" key="1">
    <citation type="submission" date="2017-02" db="UniProtKB">
        <authorList>
            <consortium name="WormBaseParasite"/>
        </authorList>
    </citation>
    <scope>IDENTIFICATION</scope>
</reference>
<dbReference type="Proteomes" id="UP000276776">
    <property type="component" value="Unassembled WGS sequence"/>
</dbReference>
<keyword evidence="3" id="KW-1185">Reference proteome</keyword>
<dbReference type="AlphaFoldDB" id="A0A0N5CT55"/>
<feature type="compositionally biased region" description="Basic residues" evidence="1">
    <location>
        <begin position="30"/>
        <end position="39"/>
    </location>
</feature>
<accession>A0A0N5CT55</accession>
<proteinExistence type="predicted"/>
<dbReference type="EMBL" id="UYYF01001424">
    <property type="protein sequence ID" value="VDM99857.1"/>
    <property type="molecule type" value="Genomic_DNA"/>
</dbReference>
<organism evidence="4">
    <name type="scientific">Thelazia callipaeda</name>
    <name type="common">Oriental eyeworm</name>
    <name type="synonym">Parasitic nematode</name>
    <dbReference type="NCBI Taxonomy" id="103827"/>
    <lineage>
        <taxon>Eukaryota</taxon>
        <taxon>Metazoa</taxon>
        <taxon>Ecdysozoa</taxon>
        <taxon>Nematoda</taxon>
        <taxon>Chromadorea</taxon>
        <taxon>Rhabditida</taxon>
        <taxon>Spirurina</taxon>
        <taxon>Spiruromorpha</taxon>
        <taxon>Thelazioidea</taxon>
        <taxon>Thelaziidae</taxon>
        <taxon>Thelazia</taxon>
    </lineage>
</organism>
<protein>
    <submittedName>
        <fullName evidence="4">BHLH domain-containing protein</fullName>
    </submittedName>
</protein>
<dbReference type="SUPFAM" id="SSF47459">
    <property type="entry name" value="HLH, helix-loop-helix DNA-binding domain"/>
    <property type="match status" value="1"/>
</dbReference>
<evidence type="ECO:0000313" key="3">
    <source>
        <dbReference type="Proteomes" id="UP000276776"/>
    </source>
</evidence>
<dbReference type="Gene3D" id="4.10.280.10">
    <property type="entry name" value="Helix-loop-helix DNA-binding domain"/>
    <property type="match status" value="1"/>
</dbReference>
<dbReference type="OMA" id="YSTRHEF"/>
<name>A0A0N5CT55_THECL</name>
<dbReference type="InterPro" id="IPR036638">
    <property type="entry name" value="HLH_DNA-bd_sf"/>
</dbReference>
<gene>
    <name evidence="2" type="ORF">TCLT_LOCUS3406</name>
</gene>